<dbReference type="Proteomes" id="UP001152797">
    <property type="component" value="Unassembled WGS sequence"/>
</dbReference>
<dbReference type="AlphaFoldDB" id="A0A9P1FVW2"/>
<dbReference type="Gene3D" id="3.30.470.20">
    <property type="entry name" value="ATP-grasp fold, B domain"/>
    <property type="match status" value="1"/>
</dbReference>
<comment type="caution">
    <text evidence="6">The sequence shown here is derived from an EMBL/GenBank/DDBJ whole genome shotgun (WGS) entry which is preliminary data.</text>
</comment>
<evidence type="ECO:0000256" key="2">
    <source>
        <dbReference type="ARBA" id="ARBA00022490"/>
    </source>
</evidence>
<evidence type="ECO:0000313" key="8">
    <source>
        <dbReference type="Proteomes" id="UP001152797"/>
    </source>
</evidence>
<sequence>MLCQDSEADTLGATKTPTAQWLKKAQGYSCHDPRDFDLVLMTSTLCVPQSLQQEVRERIRRIRWSGPPRGGTLADGGSGRSWSLELAHESVPQEMSQLTAARRGTPAGSVQDLHRKHLLALILRQDERSSDYVPRSYLLPPTQGPYSSEWDSFRRDFELSSSLARLADAVKVGEQREVEVLLPRCQQLCASIDTALDLGADAKDAMLEAELLLHRVEKLPWLQMKINEKNWWLLKPVDGAVGKGIVLFGGLGVEKPLEVSTEMFKGRGTDGFILQKYVEKPHLLDVWKLLKVEQGNELADMELVDVLFKYNLRHWVLIRWAGADPPVWLYEKGYIELCFHPFSATLESGSHIANLAPEPGRSPASPALPKRMWSSDVLARYLEATTGSDVWSTQILPQLHRVVADTVAAACPLRTFGAQEPAERQPWRRFGFDFTLDEDLQVWLIEVNHKPGMKSPKGWTGEAKRRLLADFYGDERDLCGVSLEEKRDNCVQPIGSFRRVRLPAAKMECYRGYGLKPPSSKSQEFKRDDPYNANHLTATATAPVGVELNVACSEFGSLYLRKTS</sequence>
<dbReference type="SUPFAM" id="SSF56059">
    <property type="entry name" value="Glutathione synthetase ATP-binding domain-like"/>
    <property type="match status" value="1"/>
</dbReference>
<dbReference type="GO" id="GO:0005524">
    <property type="term" value="F:ATP binding"/>
    <property type="evidence" value="ECO:0007669"/>
    <property type="project" value="UniProtKB-KW"/>
</dbReference>
<reference evidence="6" key="1">
    <citation type="submission" date="2022-10" db="EMBL/GenBank/DDBJ databases">
        <authorList>
            <person name="Chen Y."/>
            <person name="Dougan E. K."/>
            <person name="Chan C."/>
            <person name="Rhodes N."/>
            <person name="Thang M."/>
        </authorList>
    </citation>
    <scope>NUCLEOTIDE SEQUENCE</scope>
</reference>
<name>A0A9P1FVW2_9DINO</name>
<evidence type="ECO:0000313" key="7">
    <source>
        <dbReference type="EMBL" id="CAL4777393.1"/>
    </source>
</evidence>
<dbReference type="EMBL" id="CAMXCT020001438">
    <property type="protein sequence ID" value="CAL1143456.1"/>
    <property type="molecule type" value="Genomic_DNA"/>
</dbReference>
<organism evidence="6">
    <name type="scientific">Cladocopium goreaui</name>
    <dbReference type="NCBI Taxonomy" id="2562237"/>
    <lineage>
        <taxon>Eukaryota</taxon>
        <taxon>Sar</taxon>
        <taxon>Alveolata</taxon>
        <taxon>Dinophyceae</taxon>
        <taxon>Suessiales</taxon>
        <taxon>Symbiodiniaceae</taxon>
        <taxon>Cladocopium</taxon>
    </lineage>
</organism>
<dbReference type="GO" id="GO:0015630">
    <property type="term" value="C:microtubule cytoskeleton"/>
    <property type="evidence" value="ECO:0007669"/>
    <property type="project" value="TreeGrafter"/>
</dbReference>
<keyword evidence="3 7" id="KW-0436">Ligase</keyword>
<dbReference type="PROSITE" id="PS51221">
    <property type="entry name" value="TTL"/>
    <property type="match status" value="1"/>
</dbReference>
<dbReference type="OrthoDB" id="202825at2759"/>
<evidence type="ECO:0000256" key="3">
    <source>
        <dbReference type="ARBA" id="ARBA00022598"/>
    </source>
</evidence>
<dbReference type="GO" id="GO:0005737">
    <property type="term" value="C:cytoplasm"/>
    <property type="evidence" value="ECO:0007669"/>
    <property type="project" value="UniProtKB-SubCell"/>
</dbReference>
<keyword evidence="2" id="KW-0963">Cytoplasm</keyword>
<evidence type="ECO:0000313" key="6">
    <source>
        <dbReference type="EMBL" id="CAI3990081.1"/>
    </source>
</evidence>
<dbReference type="Pfam" id="PF03133">
    <property type="entry name" value="TTL"/>
    <property type="match status" value="1"/>
</dbReference>
<accession>A0A9P1FVW2</accession>
<dbReference type="InterPro" id="IPR051437">
    <property type="entry name" value="TTLL_monoglycylase"/>
</dbReference>
<dbReference type="PANTHER" id="PTHR45870">
    <property type="entry name" value="TUBULIN MONOGLYCYLASE TTLL3"/>
    <property type="match status" value="1"/>
</dbReference>
<dbReference type="PANTHER" id="PTHR45870:SF2">
    <property type="entry name" value="TUBULIN MONOGLYCYLASE TTLL3"/>
    <property type="match status" value="1"/>
</dbReference>
<protein>
    <submittedName>
        <fullName evidence="7">Tubulin--tyrosine ligase-like protein 9</fullName>
    </submittedName>
</protein>
<gene>
    <name evidence="6" type="ORF">C1SCF055_LOCUS17101</name>
</gene>
<keyword evidence="4" id="KW-0547">Nucleotide-binding</keyword>
<dbReference type="EMBL" id="CAMXCT030001438">
    <property type="protein sequence ID" value="CAL4777393.1"/>
    <property type="molecule type" value="Genomic_DNA"/>
</dbReference>
<dbReference type="EMBL" id="CAMXCT010001438">
    <property type="protein sequence ID" value="CAI3990081.1"/>
    <property type="molecule type" value="Genomic_DNA"/>
</dbReference>
<reference evidence="7 8" key="2">
    <citation type="submission" date="2024-05" db="EMBL/GenBank/DDBJ databases">
        <authorList>
            <person name="Chen Y."/>
            <person name="Shah S."/>
            <person name="Dougan E. K."/>
            <person name="Thang M."/>
            <person name="Chan C."/>
        </authorList>
    </citation>
    <scope>NUCLEOTIDE SEQUENCE [LARGE SCALE GENOMIC DNA]</scope>
</reference>
<dbReference type="GO" id="GO:0070736">
    <property type="term" value="F:protein-glycine ligase activity, initiating"/>
    <property type="evidence" value="ECO:0007669"/>
    <property type="project" value="TreeGrafter"/>
</dbReference>
<proteinExistence type="predicted"/>
<keyword evidence="5" id="KW-0067">ATP-binding</keyword>
<evidence type="ECO:0000256" key="1">
    <source>
        <dbReference type="ARBA" id="ARBA00004496"/>
    </source>
</evidence>
<evidence type="ECO:0000256" key="5">
    <source>
        <dbReference type="ARBA" id="ARBA00022840"/>
    </source>
</evidence>
<evidence type="ECO:0000256" key="4">
    <source>
        <dbReference type="ARBA" id="ARBA00022741"/>
    </source>
</evidence>
<comment type="subcellular location">
    <subcellularLocation>
        <location evidence="1">Cytoplasm</location>
    </subcellularLocation>
</comment>
<dbReference type="InterPro" id="IPR004344">
    <property type="entry name" value="TTL/TTLL_fam"/>
</dbReference>
<keyword evidence="8" id="KW-1185">Reference proteome</keyword>